<keyword evidence="5" id="KW-0547">Nucleotide-binding</keyword>
<dbReference type="GO" id="GO:0015421">
    <property type="term" value="F:ABC-type oligopeptide transporter activity"/>
    <property type="evidence" value="ECO:0007669"/>
    <property type="project" value="TreeGrafter"/>
</dbReference>
<dbReference type="PROSITE" id="PS50929">
    <property type="entry name" value="ABC_TM1F"/>
    <property type="match status" value="1"/>
</dbReference>
<evidence type="ECO:0000313" key="13">
    <source>
        <dbReference type="Proteomes" id="UP000215059"/>
    </source>
</evidence>
<feature type="transmembrane region" description="Helical" evidence="9">
    <location>
        <begin position="157"/>
        <end position="176"/>
    </location>
</feature>
<evidence type="ECO:0000256" key="5">
    <source>
        <dbReference type="ARBA" id="ARBA00022741"/>
    </source>
</evidence>
<keyword evidence="3" id="KW-1003">Cell membrane</keyword>
<dbReference type="InterPro" id="IPR011527">
    <property type="entry name" value="ABC1_TM_dom"/>
</dbReference>
<keyword evidence="8 9" id="KW-0472">Membrane</keyword>
<reference evidence="12 13" key="1">
    <citation type="submission" date="2017-07" db="EMBL/GenBank/DDBJ databases">
        <title>Fictibacillus sp. nov. GDSW-R2A3 Genome sequencing and assembly.</title>
        <authorList>
            <person name="Mayilraj S."/>
        </authorList>
    </citation>
    <scope>NUCLEOTIDE SEQUENCE [LARGE SCALE GENOMIC DNA]</scope>
    <source>
        <strain evidence="12 13">GDSW-R2A3</strain>
    </source>
</reference>
<evidence type="ECO:0000256" key="2">
    <source>
        <dbReference type="ARBA" id="ARBA00022448"/>
    </source>
</evidence>
<dbReference type="GO" id="GO:0005524">
    <property type="term" value="F:ATP binding"/>
    <property type="evidence" value="ECO:0007669"/>
    <property type="project" value="UniProtKB-KW"/>
</dbReference>
<dbReference type="InterPro" id="IPR036640">
    <property type="entry name" value="ABC1_TM_sf"/>
</dbReference>
<name>A0A235F7C8_9BACL</name>
<keyword evidence="2" id="KW-0813">Transport</keyword>
<dbReference type="FunFam" id="1.20.1560.10:FF:000011">
    <property type="entry name" value="Multidrug ABC transporter ATP-binding protein"/>
    <property type="match status" value="1"/>
</dbReference>
<comment type="subcellular location">
    <subcellularLocation>
        <location evidence="1">Cell membrane</location>
        <topology evidence="1">Multi-pass membrane protein</topology>
    </subcellularLocation>
</comment>
<dbReference type="InterPro" id="IPR017871">
    <property type="entry name" value="ABC_transporter-like_CS"/>
</dbReference>
<keyword evidence="7 9" id="KW-1133">Transmembrane helix</keyword>
<dbReference type="Pfam" id="PF00005">
    <property type="entry name" value="ABC_tran"/>
    <property type="match status" value="1"/>
</dbReference>
<feature type="transmembrane region" description="Helical" evidence="9">
    <location>
        <begin position="16"/>
        <end position="35"/>
    </location>
</feature>
<dbReference type="CDD" id="cd18541">
    <property type="entry name" value="ABC_6TM_TmrB_like"/>
    <property type="match status" value="1"/>
</dbReference>
<feature type="transmembrane region" description="Helical" evidence="9">
    <location>
        <begin position="281"/>
        <end position="301"/>
    </location>
</feature>
<feature type="domain" description="ABC transmembrane type-1" evidence="11">
    <location>
        <begin position="21"/>
        <end position="304"/>
    </location>
</feature>
<dbReference type="SUPFAM" id="SSF52540">
    <property type="entry name" value="P-loop containing nucleoside triphosphate hydrolases"/>
    <property type="match status" value="1"/>
</dbReference>
<evidence type="ECO:0000256" key="7">
    <source>
        <dbReference type="ARBA" id="ARBA00022989"/>
    </source>
</evidence>
<keyword evidence="4 9" id="KW-0812">Transmembrane</keyword>
<dbReference type="OrthoDB" id="9770415at2"/>
<feature type="domain" description="ABC transporter" evidence="10">
    <location>
        <begin position="337"/>
        <end position="572"/>
    </location>
</feature>
<dbReference type="Pfam" id="PF00664">
    <property type="entry name" value="ABC_membrane"/>
    <property type="match status" value="1"/>
</dbReference>
<evidence type="ECO:0000256" key="8">
    <source>
        <dbReference type="ARBA" id="ARBA00023136"/>
    </source>
</evidence>
<evidence type="ECO:0000256" key="1">
    <source>
        <dbReference type="ARBA" id="ARBA00004651"/>
    </source>
</evidence>
<feature type="transmembrane region" description="Helical" evidence="9">
    <location>
        <begin position="127"/>
        <end position="151"/>
    </location>
</feature>
<proteinExistence type="predicted"/>
<evidence type="ECO:0000256" key="9">
    <source>
        <dbReference type="SAM" id="Phobius"/>
    </source>
</evidence>
<accession>A0A235F7C8</accession>
<dbReference type="InterPro" id="IPR027417">
    <property type="entry name" value="P-loop_NTPase"/>
</dbReference>
<dbReference type="SUPFAM" id="SSF90123">
    <property type="entry name" value="ABC transporter transmembrane region"/>
    <property type="match status" value="1"/>
</dbReference>
<dbReference type="AlphaFoldDB" id="A0A235F7C8"/>
<dbReference type="PROSITE" id="PS00211">
    <property type="entry name" value="ABC_TRANSPORTER_1"/>
    <property type="match status" value="1"/>
</dbReference>
<dbReference type="RefSeq" id="WP_094253356.1">
    <property type="nucleotide sequence ID" value="NZ_JBHLXL010000001.1"/>
</dbReference>
<dbReference type="GO" id="GO:0005886">
    <property type="term" value="C:plasma membrane"/>
    <property type="evidence" value="ECO:0007669"/>
    <property type="project" value="UniProtKB-SubCell"/>
</dbReference>
<dbReference type="Proteomes" id="UP000215059">
    <property type="component" value="Unassembled WGS sequence"/>
</dbReference>
<dbReference type="InterPro" id="IPR003439">
    <property type="entry name" value="ABC_transporter-like_ATP-bd"/>
</dbReference>
<dbReference type="FunFam" id="3.40.50.300:FF:000221">
    <property type="entry name" value="Multidrug ABC transporter ATP-binding protein"/>
    <property type="match status" value="1"/>
</dbReference>
<dbReference type="EMBL" id="NOII01000010">
    <property type="protein sequence ID" value="OYD56867.1"/>
    <property type="molecule type" value="Genomic_DNA"/>
</dbReference>
<evidence type="ECO:0000256" key="3">
    <source>
        <dbReference type="ARBA" id="ARBA00022475"/>
    </source>
</evidence>
<sequence length="584" mass="65327">MFTVLFKLGWFFKRHWIRYTIAISLLTLVGVLEVIPPKLIGDAIDAIYMGTLTKAKMIETILIFAAVLVTMYGFMYIWLYQLFGGAFIIERTMRSRFMRHMLKMTPTFYEKNRTGDLMARATNDLKAISMTAGFGVLTLVDSTLFMGTILLVMGFMISWKLTFAAIIPLPVIAIIINKYGAKVHQRFTVAQDAFGEMNDSVLESVQGVRVVRAYVQEEADIKRFNDVTEEVYQKNLAVSRIDALFDPTIKIMVGISYLIGLGYGAYMVFHNTITLGELVSFNVYLGMLIWPMIAVGELINVMQRGSASLDRVNETLAYKQDVVNGDDLVPLAEPGTIAFENVTFRYPSSEFDNLKDVTVSVKKGGTLGIVGRTGSGKTTLLKQLLREYPAGEGEIKISGISIEDIDMEALQGWIGYVPQDAFLFSRSVKENIQFGNSKGTDEKLDHVLKMSAFRKDVEFLPEGLSTLVGEKGVALSGGQKQRVSIARALYVDPEILILDDALSAVDAKTEAAIIQNIRTERAGKTTFITTHRLSAVEHADWIVVMDDGYIAEEGTHQMLIERDGWYKEQYERQKLEENLNGEAI</sequence>
<dbReference type="SMART" id="SM00382">
    <property type="entry name" value="AAA"/>
    <property type="match status" value="1"/>
</dbReference>
<dbReference type="InterPro" id="IPR003593">
    <property type="entry name" value="AAA+_ATPase"/>
</dbReference>
<dbReference type="PROSITE" id="PS50893">
    <property type="entry name" value="ABC_TRANSPORTER_2"/>
    <property type="match status" value="1"/>
</dbReference>
<organism evidence="12 13">
    <name type="scientific">Fictibacillus aquaticus</name>
    <dbReference type="NCBI Taxonomy" id="2021314"/>
    <lineage>
        <taxon>Bacteria</taxon>
        <taxon>Bacillati</taxon>
        <taxon>Bacillota</taxon>
        <taxon>Bacilli</taxon>
        <taxon>Bacillales</taxon>
        <taxon>Fictibacillaceae</taxon>
        <taxon>Fictibacillus</taxon>
    </lineage>
</organism>
<evidence type="ECO:0000256" key="4">
    <source>
        <dbReference type="ARBA" id="ARBA00022692"/>
    </source>
</evidence>
<evidence type="ECO:0000259" key="11">
    <source>
        <dbReference type="PROSITE" id="PS50929"/>
    </source>
</evidence>
<feature type="transmembrane region" description="Helical" evidence="9">
    <location>
        <begin position="61"/>
        <end position="89"/>
    </location>
</feature>
<keyword evidence="13" id="KW-1185">Reference proteome</keyword>
<evidence type="ECO:0000256" key="6">
    <source>
        <dbReference type="ARBA" id="ARBA00022840"/>
    </source>
</evidence>
<dbReference type="GO" id="GO:0016887">
    <property type="term" value="F:ATP hydrolysis activity"/>
    <property type="evidence" value="ECO:0007669"/>
    <property type="project" value="InterPro"/>
</dbReference>
<protein>
    <submittedName>
        <fullName evidence="12">Multidrug ABC transporter permease/ATP-binding protein</fullName>
    </submittedName>
</protein>
<dbReference type="InterPro" id="IPR039421">
    <property type="entry name" value="Type_1_exporter"/>
</dbReference>
<dbReference type="Gene3D" id="1.20.1560.10">
    <property type="entry name" value="ABC transporter type 1, transmembrane domain"/>
    <property type="match status" value="1"/>
</dbReference>
<dbReference type="Gene3D" id="3.40.50.300">
    <property type="entry name" value="P-loop containing nucleotide triphosphate hydrolases"/>
    <property type="match status" value="1"/>
</dbReference>
<evidence type="ECO:0000259" key="10">
    <source>
        <dbReference type="PROSITE" id="PS50893"/>
    </source>
</evidence>
<comment type="caution">
    <text evidence="12">The sequence shown here is derived from an EMBL/GenBank/DDBJ whole genome shotgun (WGS) entry which is preliminary data.</text>
</comment>
<feature type="transmembrane region" description="Helical" evidence="9">
    <location>
        <begin position="249"/>
        <end position="269"/>
    </location>
</feature>
<dbReference type="PANTHER" id="PTHR43394:SF1">
    <property type="entry name" value="ATP-BINDING CASSETTE SUB-FAMILY B MEMBER 10, MITOCHONDRIAL"/>
    <property type="match status" value="1"/>
</dbReference>
<dbReference type="PANTHER" id="PTHR43394">
    <property type="entry name" value="ATP-DEPENDENT PERMEASE MDL1, MITOCHONDRIAL"/>
    <property type="match status" value="1"/>
</dbReference>
<keyword evidence="6 12" id="KW-0067">ATP-binding</keyword>
<gene>
    <name evidence="12" type="ORF">CGZ90_15035</name>
</gene>
<evidence type="ECO:0000313" key="12">
    <source>
        <dbReference type="EMBL" id="OYD56867.1"/>
    </source>
</evidence>